<comment type="caution">
    <text evidence="2">The sequence shown here is derived from an EMBL/GenBank/DDBJ whole genome shotgun (WGS) entry which is preliminary data.</text>
</comment>
<feature type="domain" description="Caspase family p20" evidence="1">
    <location>
        <begin position="85"/>
        <end position="157"/>
    </location>
</feature>
<organism evidence="2 3">
    <name type="scientific">Armadillidium nasatum</name>
    <dbReference type="NCBI Taxonomy" id="96803"/>
    <lineage>
        <taxon>Eukaryota</taxon>
        <taxon>Metazoa</taxon>
        <taxon>Ecdysozoa</taxon>
        <taxon>Arthropoda</taxon>
        <taxon>Crustacea</taxon>
        <taxon>Multicrustacea</taxon>
        <taxon>Malacostraca</taxon>
        <taxon>Eumalacostraca</taxon>
        <taxon>Peracarida</taxon>
        <taxon>Isopoda</taxon>
        <taxon>Oniscidea</taxon>
        <taxon>Crinocheta</taxon>
        <taxon>Armadillidiidae</taxon>
        <taxon>Armadillidium</taxon>
    </lineage>
</organism>
<sequence length="190" mass="21422">MFTWVVNGKSLKGTQSSRYTIMSSMSPPDYNSSLVYTVGEDNGTTLKVLCVVKSADSSQFSDEVKVKIVSKDSSSIEYFAGSKWALLIANTDYNIDPLPPLFTPASDMEKLAKELSEMSFHCLMLTNLNLIELKNSVKFFSSLIKPGDYGKKNIFVITIKIWSVKDISLKHFISRVKCYQLRYSFVHITI</sequence>
<dbReference type="InterPro" id="IPR052039">
    <property type="entry name" value="Caspase-related_regulators"/>
</dbReference>
<evidence type="ECO:0000313" key="3">
    <source>
        <dbReference type="Proteomes" id="UP000326759"/>
    </source>
</evidence>
<accession>A0A5N5SYI5</accession>
<evidence type="ECO:0000313" key="2">
    <source>
        <dbReference type="EMBL" id="KAB7499276.1"/>
    </source>
</evidence>
<gene>
    <name evidence="2" type="ORF">Anas_06694</name>
</gene>
<reference evidence="2 3" key="1">
    <citation type="journal article" date="2019" name="PLoS Biol.">
        <title>Sex chromosomes control vertical transmission of feminizing Wolbachia symbionts in an isopod.</title>
        <authorList>
            <person name="Becking T."/>
            <person name="Chebbi M.A."/>
            <person name="Giraud I."/>
            <person name="Moumen B."/>
            <person name="Laverre T."/>
            <person name="Caubet Y."/>
            <person name="Peccoud J."/>
            <person name="Gilbert C."/>
            <person name="Cordaux R."/>
        </authorList>
    </citation>
    <scope>NUCLEOTIDE SEQUENCE [LARGE SCALE GENOMIC DNA]</scope>
    <source>
        <strain evidence="2">ANa2</strain>
        <tissue evidence="2">Whole body excluding digestive tract and cuticle</tissue>
    </source>
</reference>
<dbReference type="AlphaFoldDB" id="A0A5N5SYI5"/>
<dbReference type="SUPFAM" id="SSF52129">
    <property type="entry name" value="Caspase-like"/>
    <property type="match status" value="1"/>
</dbReference>
<protein>
    <recommendedName>
        <fullName evidence="1">Caspase family p20 domain-containing protein</fullName>
    </recommendedName>
</protein>
<dbReference type="InterPro" id="IPR029030">
    <property type="entry name" value="Caspase-like_dom_sf"/>
</dbReference>
<name>A0A5N5SYI5_9CRUS</name>
<proteinExistence type="predicted"/>
<dbReference type="PANTHER" id="PTHR22576:SF37">
    <property type="entry name" value="MUCOSA-ASSOCIATED LYMPHOID TISSUE LYMPHOMA TRANSLOCATION PROTEIN 1"/>
    <property type="match status" value="1"/>
</dbReference>
<dbReference type="Proteomes" id="UP000326759">
    <property type="component" value="Unassembled WGS sequence"/>
</dbReference>
<dbReference type="EMBL" id="SEYY01018495">
    <property type="protein sequence ID" value="KAB7499276.1"/>
    <property type="molecule type" value="Genomic_DNA"/>
</dbReference>
<dbReference type="PANTHER" id="PTHR22576">
    <property type="entry name" value="MUCOSA ASSOCIATED LYMPHOID TISSUE LYMPHOMA TRANSLOCATION PROTEIN 1/PARACASPASE"/>
    <property type="match status" value="1"/>
</dbReference>
<dbReference type="GO" id="GO:0004197">
    <property type="term" value="F:cysteine-type endopeptidase activity"/>
    <property type="evidence" value="ECO:0007669"/>
    <property type="project" value="InterPro"/>
</dbReference>
<keyword evidence="3" id="KW-1185">Reference proteome</keyword>
<dbReference type="GO" id="GO:0006508">
    <property type="term" value="P:proteolysis"/>
    <property type="evidence" value="ECO:0007669"/>
    <property type="project" value="InterPro"/>
</dbReference>
<evidence type="ECO:0000259" key="1">
    <source>
        <dbReference type="PROSITE" id="PS50208"/>
    </source>
</evidence>
<dbReference type="PROSITE" id="PS50208">
    <property type="entry name" value="CASPASE_P20"/>
    <property type="match status" value="1"/>
</dbReference>
<dbReference type="InterPro" id="IPR001309">
    <property type="entry name" value="Pept_C14_p20"/>
</dbReference>
<dbReference type="Gene3D" id="3.40.50.1460">
    <property type="match status" value="1"/>
</dbReference>